<dbReference type="EMBL" id="GBXM01007721">
    <property type="protein sequence ID" value="JAI00857.1"/>
    <property type="molecule type" value="Transcribed_RNA"/>
</dbReference>
<proteinExistence type="predicted"/>
<accession>A0A0E9XEJ1</accession>
<organism evidence="1">
    <name type="scientific">Anguilla anguilla</name>
    <name type="common">European freshwater eel</name>
    <name type="synonym">Muraena anguilla</name>
    <dbReference type="NCBI Taxonomy" id="7936"/>
    <lineage>
        <taxon>Eukaryota</taxon>
        <taxon>Metazoa</taxon>
        <taxon>Chordata</taxon>
        <taxon>Craniata</taxon>
        <taxon>Vertebrata</taxon>
        <taxon>Euteleostomi</taxon>
        <taxon>Actinopterygii</taxon>
        <taxon>Neopterygii</taxon>
        <taxon>Teleostei</taxon>
        <taxon>Anguilliformes</taxon>
        <taxon>Anguillidae</taxon>
        <taxon>Anguilla</taxon>
    </lineage>
</organism>
<name>A0A0E9XEJ1_ANGAN</name>
<reference evidence="1" key="1">
    <citation type="submission" date="2014-11" db="EMBL/GenBank/DDBJ databases">
        <authorList>
            <person name="Amaro Gonzalez C."/>
        </authorList>
    </citation>
    <scope>NUCLEOTIDE SEQUENCE</scope>
</reference>
<evidence type="ECO:0000313" key="1">
    <source>
        <dbReference type="EMBL" id="JAI00857.1"/>
    </source>
</evidence>
<sequence>MNSVYKSSALLKLLLLNSI</sequence>
<dbReference type="AlphaFoldDB" id="A0A0E9XEJ1"/>
<protein>
    <submittedName>
        <fullName evidence="1">Uncharacterized protein</fullName>
    </submittedName>
</protein>
<reference evidence="1" key="2">
    <citation type="journal article" date="2015" name="Fish Shellfish Immunol.">
        <title>Early steps in the European eel (Anguilla anguilla)-Vibrio vulnificus interaction in the gills: Role of the RtxA13 toxin.</title>
        <authorList>
            <person name="Callol A."/>
            <person name="Pajuelo D."/>
            <person name="Ebbesson L."/>
            <person name="Teles M."/>
            <person name="MacKenzie S."/>
            <person name="Amaro C."/>
        </authorList>
    </citation>
    <scope>NUCLEOTIDE SEQUENCE</scope>
</reference>